<reference evidence="2" key="1">
    <citation type="journal article" date="2014" name="Science">
        <title>Ancient hybridizations among the ancestral genomes of bread wheat.</title>
        <authorList>
            <consortium name="International Wheat Genome Sequencing Consortium,"/>
            <person name="Marcussen T."/>
            <person name="Sandve S.R."/>
            <person name="Heier L."/>
            <person name="Spannagl M."/>
            <person name="Pfeifer M."/>
            <person name="Jakobsen K.S."/>
            <person name="Wulff B.B."/>
            <person name="Steuernagel B."/>
            <person name="Mayer K.F."/>
            <person name="Olsen O.A."/>
        </authorList>
    </citation>
    <scope>NUCLEOTIDE SEQUENCE [LARGE SCALE GENOMIC DNA]</scope>
    <source>
        <strain evidence="2">cv. AL8/78</strain>
    </source>
</reference>
<keyword evidence="2" id="KW-1185">Reference proteome</keyword>
<reference evidence="1" key="5">
    <citation type="journal article" date="2021" name="G3 (Bethesda)">
        <title>Aegilops tauschii genome assembly Aet v5.0 features greater sequence contiguity and improved annotation.</title>
        <authorList>
            <person name="Wang L."/>
            <person name="Zhu T."/>
            <person name="Rodriguez J.C."/>
            <person name="Deal K.R."/>
            <person name="Dubcovsky J."/>
            <person name="McGuire P.E."/>
            <person name="Lux T."/>
            <person name="Spannagl M."/>
            <person name="Mayer K.F.X."/>
            <person name="Baldrich P."/>
            <person name="Meyers B.C."/>
            <person name="Huo N."/>
            <person name="Gu Y.Q."/>
            <person name="Zhou H."/>
            <person name="Devos K.M."/>
            <person name="Bennetzen J.L."/>
            <person name="Unver T."/>
            <person name="Budak H."/>
            <person name="Gulick P.J."/>
            <person name="Galiba G."/>
            <person name="Kalapos B."/>
            <person name="Nelson D.R."/>
            <person name="Li P."/>
            <person name="You F.M."/>
            <person name="Luo M.C."/>
            <person name="Dvorak J."/>
        </authorList>
    </citation>
    <scope>NUCLEOTIDE SEQUENCE [LARGE SCALE GENOMIC DNA]</scope>
    <source>
        <strain evidence="1">cv. AL8/78</strain>
    </source>
</reference>
<dbReference type="Gramene" id="AET7Gv20639300.1">
    <property type="protein sequence ID" value="AET7Gv20639300.1"/>
    <property type="gene ID" value="AET7Gv20639300"/>
</dbReference>
<dbReference type="EnsemblPlants" id="AET7Gv20639300.1">
    <property type="protein sequence ID" value="AET7Gv20639300.1"/>
    <property type="gene ID" value="AET7Gv20639300"/>
</dbReference>
<reference evidence="1" key="4">
    <citation type="submission" date="2019-03" db="UniProtKB">
        <authorList>
            <consortium name="EnsemblPlants"/>
        </authorList>
    </citation>
    <scope>IDENTIFICATION</scope>
</reference>
<name>A0A453RN72_AEGTS</name>
<reference evidence="1" key="3">
    <citation type="journal article" date="2017" name="Nature">
        <title>Genome sequence of the progenitor of the wheat D genome Aegilops tauschii.</title>
        <authorList>
            <person name="Luo M.C."/>
            <person name="Gu Y.Q."/>
            <person name="Puiu D."/>
            <person name="Wang H."/>
            <person name="Twardziok S.O."/>
            <person name="Deal K.R."/>
            <person name="Huo N."/>
            <person name="Zhu T."/>
            <person name="Wang L."/>
            <person name="Wang Y."/>
            <person name="McGuire P.E."/>
            <person name="Liu S."/>
            <person name="Long H."/>
            <person name="Ramasamy R.K."/>
            <person name="Rodriguez J.C."/>
            <person name="Van S.L."/>
            <person name="Yuan L."/>
            <person name="Wang Z."/>
            <person name="Xia Z."/>
            <person name="Xiao L."/>
            <person name="Anderson O.D."/>
            <person name="Ouyang S."/>
            <person name="Liang Y."/>
            <person name="Zimin A.V."/>
            <person name="Pertea G."/>
            <person name="Qi P."/>
            <person name="Bennetzen J.L."/>
            <person name="Dai X."/>
            <person name="Dawson M.W."/>
            <person name="Muller H.G."/>
            <person name="Kugler K."/>
            <person name="Rivarola-Duarte L."/>
            <person name="Spannagl M."/>
            <person name="Mayer K.F.X."/>
            <person name="Lu F.H."/>
            <person name="Bevan M.W."/>
            <person name="Leroy P."/>
            <person name="Li P."/>
            <person name="You F.M."/>
            <person name="Sun Q."/>
            <person name="Liu Z."/>
            <person name="Lyons E."/>
            <person name="Wicker T."/>
            <person name="Salzberg S.L."/>
            <person name="Devos K.M."/>
            <person name="Dvorak J."/>
        </authorList>
    </citation>
    <scope>NUCLEOTIDE SEQUENCE [LARGE SCALE GENOMIC DNA]</scope>
    <source>
        <strain evidence="1">cv. AL8/78</strain>
    </source>
</reference>
<protein>
    <submittedName>
        <fullName evidence="1">Uncharacterized protein</fullName>
    </submittedName>
</protein>
<proteinExistence type="predicted"/>
<dbReference type="AlphaFoldDB" id="A0A453RN72"/>
<dbReference type="Proteomes" id="UP000015105">
    <property type="component" value="Chromosome 7D"/>
</dbReference>
<evidence type="ECO:0000313" key="2">
    <source>
        <dbReference type="Proteomes" id="UP000015105"/>
    </source>
</evidence>
<sequence length="59" mass="6365">PATGALPIRWTGPWSPSSCPPQLSLESLSFSPPPKLILPIFMTSCHQPPPLLARLRFAG</sequence>
<evidence type="ECO:0000313" key="1">
    <source>
        <dbReference type="EnsemblPlants" id="AET7Gv20639300.1"/>
    </source>
</evidence>
<reference evidence="2" key="2">
    <citation type="journal article" date="2017" name="Nat. Plants">
        <title>The Aegilops tauschii genome reveals multiple impacts of transposons.</title>
        <authorList>
            <person name="Zhao G."/>
            <person name="Zou C."/>
            <person name="Li K."/>
            <person name="Wang K."/>
            <person name="Li T."/>
            <person name="Gao L."/>
            <person name="Zhang X."/>
            <person name="Wang H."/>
            <person name="Yang Z."/>
            <person name="Liu X."/>
            <person name="Jiang W."/>
            <person name="Mao L."/>
            <person name="Kong X."/>
            <person name="Jiao Y."/>
            <person name="Jia J."/>
        </authorList>
    </citation>
    <scope>NUCLEOTIDE SEQUENCE [LARGE SCALE GENOMIC DNA]</scope>
    <source>
        <strain evidence="2">cv. AL8/78</strain>
    </source>
</reference>
<accession>A0A453RN72</accession>
<organism evidence="1 2">
    <name type="scientific">Aegilops tauschii subsp. strangulata</name>
    <name type="common">Goatgrass</name>
    <dbReference type="NCBI Taxonomy" id="200361"/>
    <lineage>
        <taxon>Eukaryota</taxon>
        <taxon>Viridiplantae</taxon>
        <taxon>Streptophyta</taxon>
        <taxon>Embryophyta</taxon>
        <taxon>Tracheophyta</taxon>
        <taxon>Spermatophyta</taxon>
        <taxon>Magnoliopsida</taxon>
        <taxon>Liliopsida</taxon>
        <taxon>Poales</taxon>
        <taxon>Poaceae</taxon>
        <taxon>BOP clade</taxon>
        <taxon>Pooideae</taxon>
        <taxon>Triticodae</taxon>
        <taxon>Triticeae</taxon>
        <taxon>Triticinae</taxon>
        <taxon>Aegilops</taxon>
    </lineage>
</organism>